<sequence>MINRAGIVYLGGASPGTCTPLKLYFSPDTDTRKRALREGSGARGLGGGVRAVDTRAFVDFSVHHSSRERTPQLCHARSTNNAAGKSADLQSKLCKKRHFELIDTMVRLICGGAKQEVVGASRNRARQRLKEKREWKREKQTLDTRRELARTAARAEFYVGGKKLFHLDKATEKYENEKRIKVYAKFDKEHEKDRQEVKKSKSEVERPLFSQSSSLEAMIVSSCYTRRNGVIRFKKTEREV</sequence>
<organism evidence="2">
    <name type="scientific">Camponotus floridanus</name>
    <name type="common">Florida carpenter ant</name>
    <dbReference type="NCBI Taxonomy" id="104421"/>
    <lineage>
        <taxon>Eukaryota</taxon>
        <taxon>Metazoa</taxon>
        <taxon>Ecdysozoa</taxon>
        <taxon>Arthropoda</taxon>
        <taxon>Hexapoda</taxon>
        <taxon>Insecta</taxon>
        <taxon>Pterygota</taxon>
        <taxon>Neoptera</taxon>
        <taxon>Endopterygota</taxon>
        <taxon>Hymenoptera</taxon>
        <taxon>Apocrita</taxon>
        <taxon>Aculeata</taxon>
        <taxon>Formicoidea</taxon>
        <taxon>Formicidae</taxon>
        <taxon>Formicinae</taxon>
        <taxon>Camponotus</taxon>
    </lineage>
</organism>
<dbReference type="InParanoid" id="E1ZY26"/>
<reference evidence="1 2" key="1">
    <citation type="journal article" date="2010" name="Science">
        <title>Genomic comparison of the ants Camponotus floridanus and Harpegnathos saltator.</title>
        <authorList>
            <person name="Bonasio R."/>
            <person name="Zhang G."/>
            <person name="Ye C."/>
            <person name="Mutti N.S."/>
            <person name="Fang X."/>
            <person name="Qin N."/>
            <person name="Donahue G."/>
            <person name="Yang P."/>
            <person name="Li Q."/>
            <person name="Li C."/>
            <person name="Zhang P."/>
            <person name="Huang Z."/>
            <person name="Berger S.L."/>
            <person name="Reinberg D."/>
            <person name="Wang J."/>
            <person name="Liebig J."/>
        </authorList>
    </citation>
    <scope>NUCLEOTIDE SEQUENCE [LARGE SCALE GENOMIC DNA]</scope>
    <source>
        <strain evidence="2">C129</strain>
    </source>
</reference>
<dbReference type="AlphaFoldDB" id="E1ZY26"/>
<evidence type="ECO:0000313" key="1">
    <source>
        <dbReference type="EMBL" id="EFN73875.1"/>
    </source>
</evidence>
<accession>E1ZY26</accession>
<gene>
    <name evidence="1" type="ORF">EAG_09978</name>
</gene>
<name>E1ZY26_CAMFO</name>
<keyword evidence="2" id="KW-1185">Reference proteome</keyword>
<proteinExistence type="predicted"/>
<evidence type="ECO:0000313" key="2">
    <source>
        <dbReference type="Proteomes" id="UP000000311"/>
    </source>
</evidence>
<protein>
    <submittedName>
        <fullName evidence="1">Uncharacterized protein</fullName>
    </submittedName>
</protein>
<dbReference type="EMBL" id="GL435171">
    <property type="protein sequence ID" value="EFN73875.1"/>
    <property type="molecule type" value="Genomic_DNA"/>
</dbReference>
<dbReference type="Proteomes" id="UP000000311">
    <property type="component" value="Unassembled WGS sequence"/>
</dbReference>